<evidence type="ECO:0000313" key="4">
    <source>
        <dbReference type="EMBL" id="PJK30694.1"/>
    </source>
</evidence>
<organism evidence="2 5">
    <name type="scientific">Minwuia thermotolerans</name>
    <dbReference type="NCBI Taxonomy" id="2056226"/>
    <lineage>
        <taxon>Bacteria</taxon>
        <taxon>Pseudomonadati</taxon>
        <taxon>Pseudomonadota</taxon>
        <taxon>Alphaproteobacteria</taxon>
        <taxon>Minwuiales</taxon>
        <taxon>Minwuiaceae</taxon>
        <taxon>Minwuia</taxon>
    </lineage>
</organism>
<dbReference type="EMBL" id="PHIG01000033">
    <property type="protein sequence ID" value="PJK29344.1"/>
    <property type="molecule type" value="Genomic_DNA"/>
</dbReference>
<proteinExistence type="predicted"/>
<name>A0A2M9G0Y9_9PROT</name>
<reference evidence="2 5" key="1">
    <citation type="submission" date="2017-11" db="EMBL/GenBank/DDBJ databases">
        <title>Draft genome sequence of Rhizobiales bacterium SY3-13.</title>
        <authorList>
            <person name="Sun C."/>
        </authorList>
    </citation>
    <scope>NUCLEOTIDE SEQUENCE [LARGE SCALE GENOMIC DNA]</scope>
    <source>
        <strain evidence="2 5">SY3-13</strain>
    </source>
</reference>
<dbReference type="Gene3D" id="3.10.450.50">
    <property type="match status" value="1"/>
</dbReference>
<dbReference type="RefSeq" id="WP_109792113.1">
    <property type="nucleotide sequence ID" value="NZ_PHIG01000018.1"/>
</dbReference>
<comment type="caution">
    <text evidence="2">The sequence shown here is derived from an EMBL/GenBank/DDBJ whole genome shotgun (WGS) entry which is preliminary data.</text>
</comment>
<dbReference type="Pfam" id="PF12680">
    <property type="entry name" value="SnoaL_2"/>
    <property type="match status" value="1"/>
</dbReference>
<dbReference type="AlphaFoldDB" id="A0A2M9G0Y9"/>
<dbReference type="EMBL" id="PHIG01000018">
    <property type="protein sequence ID" value="PJK30694.1"/>
    <property type="molecule type" value="Genomic_DNA"/>
</dbReference>
<keyword evidence="5" id="KW-1185">Reference proteome</keyword>
<dbReference type="OrthoDB" id="1115105at2"/>
<sequence>MDSLSPSSAGPPADAARLDRFAAFFERMTAADVGRLGEIYAEDVHFADPFSDFRGLDDLRRVFAAMFDGMRDYALSVDEKGMTAADTGMVRWTMSGSVRALGREPWIVHGVSVIRFDAEGRVREHLDYWDAAGQFYERLPVLGWVLRRIRRRIAQH</sequence>
<evidence type="ECO:0000313" key="5">
    <source>
        <dbReference type="Proteomes" id="UP000229498"/>
    </source>
</evidence>
<feature type="domain" description="SnoaL-like" evidence="1">
    <location>
        <begin position="22"/>
        <end position="125"/>
    </location>
</feature>
<evidence type="ECO:0000259" key="1">
    <source>
        <dbReference type="Pfam" id="PF12680"/>
    </source>
</evidence>
<dbReference type="SUPFAM" id="SSF54427">
    <property type="entry name" value="NTF2-like"/>
    <property type="match status" value="1"/>
</dbReference>
<accession>A0A2M9G0Y9</accession>
<dbReference type="Proteomes" id="UP000229498">
    <property type="component" value="Unassembled WGS sequence"/>
</dbReference>
<dbReference type="EMBL" id="PHIG01000025">
    <property type="protein sequence ID" value="PJK30471.1"/>
    <property type="molecule type" value="Genomic_DNA"/>
</dbReference>
<dbReference type="InterPro" id="IPR032710">
    <property type="entry name" value="NTF2-like_dom_sf"/>
</dbReference>
<evidence type="ECO:0000313" key="3">
    <source>
        <dbReference type="EMBL" id="PJK30471.1"/>
    </source>
</evidence>
<evidence type="ECO:0000313" key="2">
    <source>
        <dbReference type="EMBL" id="PJK29344.1"/>
    </source>
</evidence>
<dbReference type="InterPro" id="IPR037401">
    <property type="entry name" value="SnoaL-like"/>
</dbReference>
<protein>
    <recommendedName>
        <fullName evidence="1">SnoaL-like domain-containing protein</fullName>
    </recommendedName>
</protein>
<gene>
    <name evidence="4" type="ORF">CVT23_04815</name>
    <name evidence="3" type="ORF">CVT23_05865</name>
    <name evidence="2" type="ORF">CVT23_12130</name>
</gene>